<keyword evidence="9 10" id="KW-0449">Lipoprotein</keyword>
<dbReference type="Gene3D" id="3.40.190.10">
    <property type="entry name" value="Periplasmic binding protein-like II"/>
    <property type="match status" value="2"/>
</dbReference>
<dbReference type="Pfam" id="PF12849">
    <property type="entry name" value="PBP_like_2"/>
    <property type="match status" value="1"/>
</dbReference>
<dbReference type="InterPro" id="IPR011862">
    <property type="entry name" value="Phos-bd"/>
</dbReference>
<dbReference type="PANTHER" id="PTHR30570">
    <property type="entry name" value="PERIPLASMIC PHOSPHATE BINDING COMPONENT OF PHOSPHATE ABC TRANSPORTER"/>
    <property type="match status" value="1"/>
</dbReference>
<evidence type="ECO:0000256" key="4">
    <source>
        <dbReference type="ARBA" id="ARBA00011529"/>
    </source>
</evidence>
<dbReference type="PATRIC" id="fig|520762.4.peg.2623"/>
<dbReference type="FunFam" id="3.40.190.10:FF:000156">
    <property type="entry name" value="Phosphate ABC transporter, phosphate-binding protein"/>
    <property type="match status" value="1"/>
</dbReference>
<keyword evidence="10" id="KW-0472">Membrane</keyword>
<comment type="similarity">
    <text evidence="3 10">Belongs to the PstS family.</text>
</comment>
<dbReference type="CDD" id="cd13654">
    <property type="entry name" value="PBP2_phosphate_like_2"/>
    <property type="match status" value="1"/>
</dbReference>
<dbReference type="EMBL" id="LOEE01000055">
    <property type="protein sequence ID" value="KXG74397.1"/>
    <property type="molecule type" value="Genomic_DNA"/>
</dbReference>
<dbReference type="NCBIfam" id="TIGR02136">
    <property type="entry name" value="ptsS_2"/>
    <property type="match status" value="1"/>
</dbReference>
<evidence type="ECO:0000256" key="6">
    <source>
        <dbReference type="ARBA" id="ARBA00022592"/>
    </source>
</evidence>
<evidence type="ECO:0000256" key="5">
    <source>
        <dbReference type="ARBA" id="ARBA00022448"/>
    </source>
</evidence>
<keyword evidence="8 10" id="KW-0564">Palmitate</keyword>
<dbReference type="GO" id="GO:0006817">
    <property type="term" value="P:phosphate ion transport"/>
    <property type="evidence" value="ECO:0007669"/>
    <property type="project" value="UniProtKB-UniRule"/>
</dbReference>
<comment type="function">
    <text evidence="10">Involved in the system for phosphate transport across the cytoplasmic membrane.</text>
</comment>
<dbReference type="Proteomes" id="UP000070456">
    <property type="component" value="Unassembled WGS sequence"/>
</dbReference>
<dbReference type="GO" id="GO:0005886">
    <property type="term" value="C:plasma membrane"/>
    <property type="evidence" value="ECO:0007669"/>
    <property type="project" value="UniProtKB-SubCell"/>
</dbReference>
<evidence type="ECO:0000256" key="10">
    <source>
        <dbReference type="RuleBase" id="RU367119"/>
    </source>
</evidence>
<accession>A0A140L1H2</accession>
<sequence>MKLLKKKMAITAMILALIMLALAGCGSKSGNQSHQEPAVQEARLSGEIKIDGSSTVFPITEAIAEEFIAMYPEVKIPIGVSGTGGGFKKFVNKETDISNASRPIKDKEAEAAKGAGVEYIELKVAYDGLSVLVNPQNTWVDSLTVEELKKIWAPDSTVKTWKDVRPEWPAEEIKFYAPGTDSGTFDYFTEEINGKSGAIRQDFVASEDDNVLVQGIAGDKNALGFFGYAYYVENKDKLKVVKIDNGNGPVEPTFKTIQDGSYAPLSRPIFIYVNKAALERPEVKEFTIFYLEKAKEIVPQVGYVALPDEEYKKGLSLVK</sequence>
<dbReference type="RefSeq" id="WP_068557207.1">
    <property type="nucleotide sequence ID" value="NZ_LOEE01000055.1"/>
</dbReference>
<gene>
    <name evidence="12" type="primary">pstS</name>
    <name evidence="12" type="ORF">AN619_23800</name>
</gene>
<comment type="function">
    <text evidence="1">Part of the ABC transporter complex PstSACB involved in phosphate import.</text>
</comment>
<dbReference type="InterPro" id="IPR050811">
    <property type="entry name" value="Phosphate_ABC_transporter"/>
</dbReference>
<evidence type="ECO:0000313" key="13">
    <source>
        <dbReference type="Proteomes" id="UP000070456"/>
    </source>
</evidence>
<proteinExistence type="inferred from homology"/>
<evidence type="ECO:0000256" key="2">
    <source>
        <dbReference type="ARBA" id="ARBA00004193"/>
    </source>
</evidence>
<keyword evidence="13" id="KW-1185">Reference proteome</keyword>
<comment type="caution">
    <text evidence="12">The sequence shown here is derived from an EMBL/GenBank/DDBJ whole genome shotgun (WGS) entry which is preliminary data.</text>
</comment>
<comment type="subunit">
    <text evidence="4 10">The complex is composed of two ATP-binding proteins (PstB), two transmembrane proteins (PstC and PstA) and a solute-binding protein (PstS).</text>
</comment>
<feature type="signal peptide" evidence="10">
    <location>
        <begin position="1"/>
        <end position="23"/>
    </location>
</feature>
<evidence type="ECO:0000256" key="7">
    <source>
        <dbReference type="ARBA" id="ARBA00022729"/>
    </source>
</evidence>
<keyword evidence="7 10" id="KW-0732">Signal</keyword>
<dbReference type="OrthoDB" id="9790048at2"/>
<keyword evidence="10" id="KW-1003">Cell membrane</keyword>
<evidence type="ECO:0000256" key="8">
    <source>
        <dbReference type="ARBA" id="ARBA00023139"/>
    </source>
</evidence>
<comment type="subcellular location">
    <subcellularLocation>
        <location evidence="2 10">Cell membrane</location>
        <topology evidence="2 10">Lipid-anchor</topology>
    </subcellularLocation>
</comment>
<dbReference type="AlphaFoldDB" id="A0A140L1H2"/>
<name>A0A140L1H2_9FIRM</name>
<dbReference type="InterPro" id="IPR024370">
    <property type="entry name" value="PBP_domain"/>
</dbReference>
<feature type="chain" id="PRO_5039754373" description="Phosphate-binding protein" evidence="10">
    <location>
        <begin position="24"/>
        <end position="319"/>
    </location>
</feature>
<dbReference type="STRING" id="520762.AN619_23800"/>
<dbReference type="PROSITE" id="PS51257">
    <property type="entry name" value="PROKAR_LIPOPROTEIN"/>
    <property type="match status" value="1"/>
</dbReference>
<feature type="domain" description="PBP" evidence="11">
    <location>
        <begin position="40"/>
        <end position="290"/>
    </location>
</feature>
<dbReference type="GO" id="GO:0042301">
    <property type="term" value="F:phosphate ion binding"/>
    <property type="evidence" value="ECO:0007669"/>
    <property type="project" value="UniProtKB-UniRule"/>
</dbReference>
<evidence type="ECO:0000256" key="3">
    <source>
        <dbReference type="ARBA" id="ARBA00008725"/>
    </source>
</evidence>
<dbReference type="PANTHER" id="PTHR30570:SF1">
    <property type="entry name" value="PHOSPHATE-BINDING PROTEIN PSTS"/>
    <property type="match status" value="1"/>
</dbReference>
<evidence type="ECO:0000256" key="1">
    <source>
        <dbReference type="ARBA" id="ARBA00002841"/>
    </source>
</evidence>
<organism evidence="12 13">
    <name type="scientific">Thermotalea metallivorans</name>
    <dbReference type="NCBI Taxonomy" id="520762"/>
    <lineage>
        <taxon>Bacteria</taxon>
        <taxon>Bacillati</taxon>
        <taxon>Bacillota</taxon>
        <taxon>Clostridia</taxon>
        <taxon>Peptostreptococcales</taxon>
        <taxon>Thermotaleaceae</taxon>
        <taxon>Thermotalea</taxon>
    </lineage>
</organism>
<keyword evidence="5 10" id="KW-0813">Transport</keyword>
<protein>
    <recommendedName>
        <fullName evidence="10">Phosphate-binding protein</fullName>
    </recommendedName>
</protein>
<reference evidence="12 13" key="1">
    <citation type="submission" date="2015-12" db="EMBL/GenBank/DDBJ databases">
        <title>Draft genome sequence of the thermoanaerobe Thermotalea metallivorans, an isolate from the runoff channel of the Great Artesian Basin, Australia.</title>
        <authorList>
            <person name="Patel B.K."/>
        </authorList>
    </citation>
    <scope>NUCLEOTIDE SEQUENCE [LARGE SCALE GENOMIC DNA]</scope>
    <source>
        <strain evidence="12 13">B2-1</strain>
    </source>
</reference>
<dbReference type="SUPFAM" id="SSF53850">
    <property type="entry name" value="Periplasmic binding protein-like II"/>
    <property type="match status" value="1"/>
</dbReference>
<evidence type="ECO:0000259" key="11">
    <source>
        <dbReference type="Pfam" id="PF12849"/>
    </source>
</evidence>
<evidence type="ECO:0000256" key="9">
    <source>
        <dbReference type="ARBA" id="ARBA00023288"/>
    </source>
</evidence>
<keyword evidence="6 10" id="KW-0592">Phosphate transport</keyword>
<evidence type="ECO:0000313" key="12">
    <source>
        <dbReference type="EMBL" id="KXG74397.1"/>
    </source>
</evidence>